<dbReference type="Proteomes" id="UP000182985">
    <property type="component" value="Unassembled WGS sequence"/>
</dbReference>
<keyword evidence="1" id="KW-0732">Signal</keyword>
<sequence length="251" mass="26513">MNNRATTLLATSFSAIMLAGALTLPALAQENQMTKQPARIAVTGEGTMTASPDMAILNLSVLREAKTAREAMTANNEAMAKVLEAMKKAGIEDRDLQTGGINIQPRYVYPDDKNGLKEPSITGYTVSNSLTVRVRDLAKVGNVLDESVTLGVNQGGDLSFVNDNPAATINEARKRAVADAIAKAKTLADAAGVGIGRVVEINEQSRPPMPMPIARAQYKTMAAAAPEDAVPVAAGENSYNVSVNVVFEIKE</sequence>
<comment type="caution">
    <text evidence="2">The sequence shown here is derived from an EMBL/GenBank/DDBJ whole genome shotgun (WGS) entry which is preliminary data.</text>
</comment>
<feature type="chain" id="PRO_5009638909" description="SIMPL domain-containing protein" evidence="1">
    <location>
        <begin position="29"/>
        <end position="251"/>
    </location>
</feature>
<accession>A0A1J6HB58</accession>
<evidence type="ECO:0000313" key="3">
    <source>
        <dbReference type="Proteomes" id="UP000182985"/>
    </source>
</evidence>
<dbReference type="PANTHER" id="PTHR34387">
    <property type="entry name" value="SLR1258 PROTEIN"/>
    <property type="match status" value="1"/>
</dbReference>
<dbReference type="InterPro" id="IPR052022">
    <property type="entry name" value="26kDa_periplasmic_antigen"/>
</dbReference>
<dbReference type="Pfam" id="PF04402">
    <property type="entry name" value="SIMPL"/>
    <property type="match status" value="1"/>
</dbReference>
<evidence type="ECO:0000256" key="1">
    <source>
        <dbReference type="SAM" id="SignalP"/>
    </source>
</evidence>
<dbReference type="InterPro" id="IPR007497">
    <property type="entry name" value="SIMPL/DUF541"/>
</dbReference>
<dbReference type="Gene3D" id="3.30.110.170">
    <property type="entry name" value="Protein of unknown function (DUF541), domain 1"/>
    <property type="match status" value="1"/>
</dbReference>
<dbReference type="AlphaFoldDB" id="A0A1J6HB58"/>
<dbReference type="PANTHER" id="PTHR34387:SF1">
    <property type="entry name" value="PERIPLASMIC IMMUNOGENIC PROTEIN"/>
    <property type="match status" value="1"/>
</dbReference>
<dbReference type="GeneID" id="61317883"/>
<dbReference type="Gene3D" id="3.30.70.2970">
    <property type="entry name" value="Protein of unknown function (DUF541), domain 2"/>
    <property type="match status" value="1"/>
</dbReference>
<proteinExistence type="predicted"/>
<protein>
    <recommendedName>
        <fullName evidence="4">SIMPL domain-containing protein</fullName>
    </recommendedName>
</protein>
<dbReference type="EMBL" id="MOEC01000057">
    <property type="protein sequence ID" value="OIS90348.1"/>
    <property type="molecule type" value="Genomic_DNA"/>
</dbReference>
<dbReference type="RefSeq" id="WP_010659679.1">
    <property type="nucleotide sequence ID" value="NZ_JBCAUP010000050.1"/>
</dbReference>
<feature type="signal peptide" evidence="1">
    <location>
        <begin position="1"/>
        <end position="28"/>
    </location>
</feature>
<dbReference type="OrthoDB" id="9813144at2"/>
<organism evidence="2 3">
    <name type="scientific">Brucella cytisi</name>
    <dbReference type="NCBI Taxonomy" id="407152"/>
    <lineage>
        <taxon>Bacteria</taxon>
        <taxon>Pseudomonadati</taxon>
        <taxon>Pseudomonadota</taxon>
        <taxon>Alphaproteobacteria</taxon>
        <taxon>Hyphomicrobiales</taxon>
        <taxon>Brucellaceae</taxon>
        <taxon>Brucella/Ochrobactrum group</taxon>
        <taxon>Brucella</taxon>
    </lineage>
</organism>
<gene>
    <name evidence="2" type="ORF">BLA27_27265</name>
</gene>
<keyword evidence="3" id="KW-1185">Reference proteome</keyword>
<evidence type="ECO:0000313" key="2">
    <source>
        <dbReference type="EMBL" id="OIS90348.1"/>
    </source>
</evidence>
<reference evidence="2 3" key="1">
    <citation type="submission" date="2016-10" db="EMBL/GenBank/DDBJ databases">
        <title>The Draft Genome Sequence of the Potato Rhizosphere Bacteria Ochrobactrum sp. IPA7.2.</title>
        <authorList>
            <person name="Gogoleva N.E."/>
            <person name="Khlopko Y.A."/>
            <person name="Burygin G.L."/>
            <person name="Plotnikov A.O."/>
        </authorList>
    </citation>
    <scope>NUCLEOTIDE SEQUENCE [LARGE SCALE GENOMIC DNA]</scope>
    <source>
        <strain evidence="2 3">IPA7.2</strain>
    </source>
</reference>
<dbReference type="GO" id="GO:0006974">
    <property type="term" value="P:DNA damage response"/>
    <property type="evidence" value="ECO:0007669"/>
    <property type="project" value="TreeGrafter"/>
</dbReference>
<evidence type="ECO:0008006" key="4">
    <source>
        <dbReference type="Google" id="ProtNLM"/>
    </source>
</evidence>
<name>A0A1J6HB58_9HYPH</name>